<keyword evidence="2" id="KW-1185">Reference proteome</keyword>
<reference evidence="1 2" key="1">
    <citation type="submission" date="2018-07" db="EMBL/GenBank/DDBJ databases">
        <title>Motiliproteus coralliicola sp. nov., a bacterium isolated from Coral.</title>
        <authorList>
            <person name="Wang G."/>
        </authorList>
    </citation>
    <scope>NUCLEOTIDE SEQUENCE [LARGE SCALE GENOMIC DNA]</scope>
    <source>
        <strain evidence="1 2">C34</strain>
    </source>
</reference>
<dbReference type="RefSeq" id="WP_114694788.1">
    <property type="nucleotide sequence ID" value="NZ_QQOH01000001.1"/>
</dbReference>
<accession>A0A369WU45</accession>
<evidence type="ECO:0000313" key="1">
    <source>
        <dbReference type="EMBL" id="RDE25192.1"/>
    </source>
</evidence>
<dbReference type="EMBL" id="QQOH01000001">
    <property type="protein sequence ID" value="RDE25192.1"/>
    <property type="molecule type" value="Genomic_DNA"/>
</dbReference>
<dbReference type="Proteomes" id="UP000253769">
    <property type="component" value="Unassembled WGS sequence"/>
</dbReference>
<name>A0A369WU45_9GAMM</name>
<evidence type="ECO:0000313" key="2">
    <source>
        <dbReference type="Proteomes" id="UP000253769"/>
    </source>
</evidence>
<comment type="caution">
    <text evidence="1">The sequence shown here is derived from an EMBL/GenBank/DDBJ whole genome shotgun (WGS) entry which is preliminary data.</text>
</comment>
<gene>
    <name evidence="1" type="ORF">DV711_06445</name>
</gene>
<protein>
    <submittedName>
        <fullName evidence="1">Uncharacterized protein</fullName>
    </submittedName>
</protein>
<sequence length="63" mass="7099">MESNAQQAETDDQIEQLRGLLLADIHTMINFALESGIPIPKELRSEISQLLEPGVNNKREQQP</sequence>
<organism evidence="1 2">
    <name type="scientific">Motiliproteus coralliicola</name>
    <dbReference type="NCBI Taxonomy" id="2283196"/>
    <lineage>
        <taxon>Bacteria</taxon>
        <taxon>Pseudomonadati</taxon>
        <taxon>Pseudomonadota</taxon>
        <taxon>Gammaproteobacteria</taxon>
        <taxon>Oceanospirillales</taxon>
        <taxon>Oceanospirillaceae</taxon>
        <taxon>Motiliproteus</taxon>
    </lineage>
</organism>
<proteinExistence type="predicted"/>
<dbReference type="AlphaFoldDB" id="A0A369WU45"/>